<dbReference type="Pfam" id="PF03466">
    <property type="entry name" value="LysR_substrate"/>
    <property type="match status" value="1"/>
</dbReference>
<accession>A0A134AHX4</accession>
<name>A0A134AHX4_9FIRM</name>
<dbReference type="GO" id="GO:0000976">
    <property type="term" value="F:transcription cis-regulatory region binding"/>
    <property type="evidence" value="ECO:0007669"/>
    <property type="project" value="TreeGrafter"/>
</dbReference>
<dbReference type="PANTHER" id="PTHR30126:SF64">
    <property type="entry name" value="HTH-TYPE TRANSCRIPTIONAL REGULATOR CITR"/>
    <property type="match status" value="1"/>
</dbReference>
<comment type="caution">
    <text evidence="6">The sequence shown here is derived from an EMBL/GenBank/DDBJ whole genome shotgun (WGS) entry which is preliminary data.</text>
</comment>
<dbReference type="GO" id="GO:0003700">
    <property type="term" value="F:DNA-binding transcription factor activity"/>
    <property type="evidence" value="ECO:0007669"/>
    <property type="project" value="InterPro"/>
</dbReference>
<dbReference type="InterPro" id="IPR036388">
    <property type="entry name" value="WH-like_DNA-bd_sf"/>
</dbReference>
<reference evidence="7" key="1">
    <citation type="submission" date="2016-01" db="EMBL/GenBank/DDBJ databases">
        <authorList>
            <person name="Mitreva M."/>
            <person name="Pepin K.H."/>
            <person name="Mihindukulasuriya K.A."/>
            <person name="Fulton R."/>
            <person name="Fronick C."/>
            <person name="O'Laughlin M."/>
            <person name="Miner T."/>
            <person name="Herter B."/>
            <person name="Rosa B.A."/>
            <person name="Cordes M."/>
            <person name="Tomlinson C."/>
            <person name="Wollam A."/>
            <person name="Palsikar V.B."/>
            <person name="Mardis E.R."/>
            <person name="Wilson R.K."/>
        </authorList>
    </citation>
    <scope>NUCLEOTIDE SEQUENCE [LARGE SCALE GENOMIC DNA]</scope>
    <source>
        <strain evidence="7">DNF00729</strain>
    </source>
</reference>
<dbReference type="OrthoDB" id="119203at2"/>
<dbReference type="NCBIfam" id="NF040786">
    <property type="entry name" value="LysR_Sec_metab"/>
    <property type="match status" value="1"/>
</dbReference>
<dbReference type="InterPro" id="IPR047788">
    <property type="entry name" value="LysR-like_Sec_metab"/>
</dbReference>
<dbReference type="PRINTS" id="PR00039">
    <property type="entry name" value="HTHLYSR"/>
</dbReference>
<dbReference type="Gene3D" id="1.10.10.10">
    <property type="entry name" value="Winged helix-like DNA-binding domain superfamily/Winged helix DNA-binding domain"/>
    <property type="match status" value="1"/>
</dbReference>
<dbReference type="AlphaFoldDB" id="A0A134AHX4"/>
<dbReference type="Pfam" id="PF00126">
    <property type="entry name" value="HTH_1"/>
    <property type="match status" value="1"/>
</dbReference>
<comment type="similarity">
    <text evidence="1">Belongs to the LysR transcriptional regulatory family.</text>
</comment>
<feature type="domain" description="HTH lysR-type" evidence="5">
    <location>
        <begin position="1"/>
        <end position="58"/>
    </location>
</feature>
<evidence type="ECO:0000313" key="7">
    <source>
        <dbReference type="Proteomes" id="UP000070442"/>
    </source>
</evidence>
<organism evidence="6 7">
    <name type="scientific">Aedoeadaptatus coxii</name>
    <dbReference type="NCBI Taxonomy" id="755172"/>
    <lineage>
        <taxon>Bacteria</taxon>
        <taxon>Bacillati</taxon>
        <taxon>Bacillota</taxon>
        <taxon>Tissierellia</taxon>
        <taxon>Tissierellales</taxon>
        <taxon>Peptoniphilaceae</taxon>
        <taxon>Aedoeadaptatus</taxon>
    </lineage>
</organism>
<sequence>MDFKQINAFVNVVKYKSFSRAADAAFLTQPTISAHVISLEKELGVILLNRNRGEAVLTEDGKKLYSYAVELMNIRDEALREVKKDMREDIAGVLSMQVSSVIGESWLPSHLLEFREENPFVRFFIDQSDSDIVENNLLAGQGDIGFLGKKPNAALGSEKVLTDPLVLICPKNEKYLAMYHKDKTISIKEIIGENFIWREEGSATRRQFEKEVEKLGYSSYQWGMSALLTHIESIKKCVEYGLGISVISKISAYENYEARNYLIFKIKELNMSRDFYMVWNKNTVLSLPAQAFRKYIHDKVESK</sequence>
<proteinExistence type="inferred from homology"/>
<evidence type="ECO:0000259" key="5">
    <source>
        <dbReference type="PROSITE" id="PS50931"/>
    </source>
</evidence>
<gene>
    <name evidence="6" type="ORF">HMPREF1863_00515</name>
</gene>
<dbReference type="RefSeq" id="WP_068367045.1">
    <property type="nucleotide sequence ID" value="NZ_CAIJCT010000016.1"/>
</dbReference>
<evidence type="ECO:0000256" key="4">
    <source>
        <dbReference type="ARBA" id="ARBA00023163"/>
    </source>
</evidence>
<dbReference type="SUPFAM" id="SSF53850">
    <property type="entry name" value="Periplasmic binding protein-like II"/>
    <property type="match status" value="1"/>
</dbReference>
<keyword evidence="7" id="KW-1185">Reference proteome</keyword>
<keyword evidence="4" id="KW-0804">Transcription</keyword>
<evidence type="ECO:0000256" key="2">
    <source>
        <dbReference type="ARBA" id="ARBA00023015"/>
    </source>
</evidence>
<dbReference type="FunFam" id="1.10.10.10:FF:000001">
    <property type="entry name" value="LysR family transcriptional regulator"/>
    <property type="match status" value="1"/>
</dbReference>
<dbReference type="SUPFAM" id="SSF46785">
    <property type="entry name" value="Winged helix' DNA-binding domain"/>
    <property type="match status" value="1"/>
</dbReference>
<evidence type="ECO:0000313" key="6">
    <source>
        <dbReference type="EMBL" id="KXB67328.1"/>
    </source>
</evidence>
<protein>
    <submittedName>
        <fullName evidence="6">LysR substrate binding domain protein</fullName>
    </submittedName>
</protein>
<dbReference type="PANTHER" id="PTHR30126">
    <property type="entry name" value="HTH-TYPE TRANSCRIPTIONAL REGULATOR"/>
    <property type="match status" value="1"/>
</dbReference>
<dbReference type="InterPro" id="IPR005119">
    <property type="entry name" value="LysR_subst-bd"/>
</dbReference>
<dbReference type="InterPro" id="IPR036390">
    <property type="entry name" value="WH_DNA-bd_sf"/>
</dbReference>
<dbReference type="PATRIC" id="fig|755172.3.peg.493"/>
<keyword evidence="3" id="KW-0238">DNA-binding</keyword>
<dbReference type="PROSITE" id="PS50931">
    <property type="entry name" value="HTH_LYSR"/>
    <property type="match status" value="1"/>
</dbReference>
<evidence type="ECO:0000256" key="3">
    <source>
        <dbReference type="ARBA" id="ARBA00023125"/>
    </source>
</evidence>
<keyword evidence="2" id="KW-0805">Transcription regulation</keyword>
<dbReference type="Gene3D" id="3.40.190.290">
    <property type="match status" value="1"/>
</dbReference>
<evidence type="ECO:0000256" key="1">
    <source>
        <dbReference type="ARBA" id="ARBA00009437"/>
    </source>
</evidence>
<dbReference type="Proteomes" id="UP000070442">
    <property type="component" value="Unassembled WGS sequence"/>
</dbReference>
<dbReference type="InterPro" id="IPR000847">
    <property type="entry name" value="LysR_HTH_N"/>
</dbReference>
<dbReference type="STRING" id="755172.HMPREF1863_00515"/>
<dbReference type="EMBL" id="LSDG01000019">
    <property type="protein sequence ID" value="KXB67328.1"/>
    <property type="molecule type" value="Genomic_DNA"/>
</dbReference>